<comment type="caution">
    <text evidence="5">The sequence shown here is derived from an EMBL/GenBank/DDBJ whole genome shotgun (WGS) entry which is preliminary data.</text>
</comment>
<evidence type="ECO:0000256" key="2">
    <source>
        <dbReference type="ARBA" id="ARBA00022737"/>
    </source>
</evidence>
<evidence type="ECO:0000256" key="3">
    <source>
        <dbReference type="ARBA" id="ARBA00022837"/>
    </source>
</evidence>
<dbReference type="SUPFAM" id="SSF141072">
    <property type="entry name" value="CalX-like"/>
    <property type="match status" value="5"/>
</dbReference>
<dbReference type="GO" id="GO:0016020">
    <property type="term" value="C:membrane"/>
    <property type="evidence" value="ECO:0007669"/>
    <property type="project" value="InterPro"/>
</dbReference>
<dbReference type="Proteomes" id="UP001209878">
    <property type="component" value="Unassembled WGS sequence"/>
</dbReference>
<name>A0AAD9P5D6_RIDPI</name>
<dbReference type="AlphaFoldDB" id="A0AAD9P5D6"/>
<feature type="domain" description="Calx-beta" evidence="4">
    <location>
        <begin position="211"/>
        <end position="317"/>
    </location>
</feature>
<dbReference type="Pfam" id="PF03160">
    <property type="entry name" value="Calx-beta"/>
    <property type="match status" value="4"/>
</dbReference>
<dbReference type="Gene3D" id="2.60.40.2030">
    <property type="match status" value="5"/>
</dbReference>
<dbReference type="GO" id="GO:0009653">
    <property type="term" value="P:anatomical structure morphogenesis"/>
    <property type="evidence" value="ECO:0007669"/>
    <property type="project" value="TreeGrafter"/>
</dbReference>
<dbReference type="EMBL" id="JAODUO010000132">
    <property type="protein sequence ID" value="KAK2188457.1"/>
    <property type="molecule type" value="Genomic_DNA"/>
</dbReference>
<organism evidence="5 6">
    <name type="scientific">Ridgeia piscesae</name>
    <name type="common">Tubeworm</name>
    <dbReference type="NCBI Taxonomy" id="27915"/>
    <lineage>
        <taxon>Eukaryota</taxon>
        <taxon>Metazoa</taxon>
        <taxon>Spiralia</taxon>
        <taxon>Lophotrochozoa</taxon>
        <taxon>Annelida</taxon>
        <taxon>Polychaeta</taxon>
        <taxon>Sedentaria</taxon>
        <taxon>Canalipalpata</taxon>
        <taxon>Sabellida</taxon>
        <taxon>Siboglinidae</taxon>
        <taxon>Ridgeia</taxon>
    </lineage>
</organism>
<evidence type="ECO:0000313" key="5">
    <source>
        <dbReference type="EMBL" id="KAK2188457.1"/>
    </source>
</evidence>
<accession>A0AAD9P5D6</accession>
<sequence>MLICIDSHVKCNVTCHVVAVEIKDDTATTGVDFSSRFADQVQFNPGETEKIWRLRLIDDSLYENEESFTVTLTDAVMTSVEHPQTAVVTITDDEDESQVSFAKSRYEVVESISKVLVPVRRSGDLSEELLVICSTLEASARGTTSNAVTSFSDYVSRPANHRSVIVFAPNITEKFCSITIIDDSLYEDEEEFKVVLAMPIGGRLGSVNVTVIAIKPDEKDVPVFYFDVDSYNVDESDGFVNVKVWRTGTDDSQKASVTVRSRKTTPASAQSGVDYVAVNQVVRFTPGVLEQTVRVTIIDDLGQPKIEGSETFELVLRTPTGGSLGQPSKSLITINDSFSDLPIMQFKSTEYKGFENDGKVVTYITRHGDINHMSSVRCYTRQASARVMADYVERPDTDVSRITFEPGETEARCEVELTSDNLHEEDEEFRLVLGDPQSSTAHSARIGTPDHTVITVTDLGDKSVITFAEKRYSVSEPEFSGETRILSVPVLRGGDTSRVSIVRVHTRDGTAKAAKDYIGFSKELTFGVNVTRLVVNIKILHDTEAEMREAFTIHLRPDRNLAAEIETKKVIVYIEQKEKLVDITFPTRPIVVSLQDYDDTDRAPPQPTPGYPLICVTACDPRHPEYSDTRQLCEDEGINHTLTRYRWRVAAPSGVGGNALRDIQPSAFFASTHLVTLDSVYFRAGSRVECVARAVNSDGQPGLEVASNAVTVSSEDGVCLPQVTGAQGAEPFSAKLKYTGPGDPDHPNMVRLTVLVPHRDGLLPAISTHVLSNFDLALSPDAFRIGLHKCSNLIDVGEKETKESFLTSDLKDHQRTTEALPFQFNKQLRSEPTLRFYRSLDIESCMWEFVSYYSLSELVTQCGGQIGTDGQVLNLTQSYVSLRVPLYVSYVFHSPAARAGWQNYNLQTQLQLTFVYDTAILWQDGISTPEGSQQQGLLHPTSMRMLQDGRLQVQFRTEALFRGQFVSSYSGASFKATVTSKSHPTLTFTLQHLRSEPTFAQPEQTWQFTSDYAVRDYSGDYVVKLVPCTTPMEQRYSRPITCNPHPAVPFDLQIRFQQVSDPVPAEFSLNTQFHLMKKKSLWLSDGSAGFGEGIDSSFTADDWIYGRIMTDPVQSLGESFNMGLEKLFLCTGRDGYIPKYDPVNREYGCVADSPNLLHTLRILVGGPQCTIIVVVVSSTRQCSVNE</sequence>
<gene>
    <name evidence="5" type="ORF">NP493_132g07024</name>
</gene>
<keyword evidence="3" id="KW-0106">Calcium</keyword>
<dbReference type="InterPro" id="IPR003644">
    <property type="entry name" value="Calx_beta"/>
</dbReference>
<proteinExistence type="predicted"/>
<keyword evidence="1" id="KW-0732">Signal</keyword>
<dbReference type="InterPro" id="IPR038081">
    <property type="entry name" value="CalX-like_sf"/>
</dbReference>
<feature type="domain" description="Calx-beta" evidence="4">
    <location>
        <begin position="86"/>
        <end position="197"/>
    </location>
</feature>
<feature type="domain" description="Calx-beta" evidence="4">
    <location>
        <begin position="332"/>
        <end position="434"/>
    </location>
</feature>
<feature type="domain" description="Calx-beta" evidence="4">
    <location>
        <begin position="452"/>
        <end position="556"/>
    </location>
</feature>
<protein>
    <recommendedName>
        <fullName evidence="4">Calx-beta domain-containing protein</fullName>
    </recommendedName>
</protein>
<keyword evidence="6" id="KW-1185">Reference proteome</keyword>
<dbReference type="PANTHER" id="PTHR45739">
    <property type="entry name" value="MATRIX PROTEIN, PUTATIVE-RELATED"/>
    <property type="match status" value="1"/>
</dbReference>
<reference evidence="5" key="1">
    <citation type="journal article" date="2023" name="Mol. Biol. Evol.">
        <title>Third-Generation Sequencing Reveals the Adaptive Role of the Epigenome in Three Deep-Sea Polychaetes.</title>
        <authorList>
            <person name="Perez M."/>
            <person name="Aroh O."/>
            <person name="Sun Y."/>
            <person name="Lan Y."/>
            <person name="Juniper S.K."/>
            <person name="Young C.R."/>
            <person name="Angers B."/>
            <person name="Qian P.Y."/>
        </authorList>
    </citation>
    <scope>NUCLEOTIDE SEQUENCE</scope>
    <source>
        <strain evidence="5">R07B-5</strain>
    </source>
</reference>
<dbReference type="SMART" id="SM00237">
    <property type="entry name" value="Calx_beta"/>
    <property type="match status" value="4"/>
</dbReference>
<dbReference type="InterPro" id="IPR051561">
    <property type="entry name" value="FRAS1_ECM"/>
</dbReference>
<dbReference type="PANTHER" id="PTHR45739:SF8">
    <property type="entry name" value="FRAS1-RELATED EXTRACELLULAR MATRIX PROTEIN 1"/>
    <property type="match status" value="1"/>
</dbReference>
<evidence type="ECO:0000313" key="6">
    <source>
        <dbReference type="Proteomes" id="UP001209878"/>
    </source>
</evidence>
<evidence type="ECO:0000259" key="4">
    <source>
        <dbReference type="SMART" id="SM00237"/>
    </source>
</evidence>
<dbReference type="GO" id="GO:0007154">
    <property type="term" value="P:cell communication"/>
    <property type="evidence" value="ECO:0007669"/>
    <property type="project" value="InterPro"/>
</dbReference>
<evidence type="ECO:0000256" key="1">
    <source>
        <dbReference type="ARBA" id="ARBA00022729"/>
    </source>
</evidence>
<keyword evidence="2" id="KW-0677">Repeat</keyword>